<evidence type="ECO:0000313" key="2">
    <source>
        <dbReference type="EMBL" id="MFC7421182.1"/>
    </source>
</evidence>
<accession>A0ABW2QZU1</accession>
<dbReference type="SUPFAM" id="SSF50346">
    <property type="entry name" value="PRC-barrel domain"/>
    <property type="match status" value="1"/>
</dbReference>
<evidence type="ECO:0000259" key="1">
    <source>
        <dbReference type="Pfam" id="PF05239"/>
    </source>
</evidence>
<feature type="domain" description="PRC-barrel" evidence="1">
    <location>
        <begin position="28"/>
        <end position="102"/>
    </location>
</feature>
<dbReference type="PANTHER" id="PTHR36505:SF1">
    <property type="entry name" value="BLR1072 PROTEIN"/>
    <property type="match status" value="1"/>
</dbReference>
<dbReference type="PANTHER" id="PTHR36505">
    <property type="entry name" value="BLR1072 PROTEIN"/>
    <property type="match status" value="1"/>
</dbReference>
<dbReference type="InterPro" id="IPR027275">
    <property type="entry name" value="PRC-brl_dom"/>
</dbReference>
<proteinExistence type="predicted"/>
<evidence type="ECO:0000313" key="3">
    <source>
        <dbReference type="Proteomes" id="UP001596473"/>
    </source>
</evidence>
<organism evidence="2 3">
    <name type="scientific">Iodobacter arcticus</name>
    <dbReference type="NCBI Taxonomy" id="590593"/>
    <lineage>
        <taxon>Bacteria</taxon>
        <taxon>Pseudomonadati</taxon>
        <taxon>Pseudomonadota</taxon>
        <taxon>Betaproteobacteria</taxon>
        <taxon>Neisseriales</taxon>
        <taxon>Chitinibacteraceae</taxon>
        <taxon>Iodobacter</taxon>
    </lineage>
</organism>
<reference evidence="3" key="1">
    <citation type="journal article" date="2019" name="Int. J. Syst. Evol. Microbiol.">
        <title>The Global Catalogue of Microorganisms (GCM) 10K type strain sequencing project: providing services to taxonomists for standard genome sequencing and annotation.</title>
        <authorList>
            <consortium name="The Broad Institute Genomics Platform"/>
            <consortium name="The Broad Institute Genome Sequencing Center for Infectious Disease"/>
            <person name="Wu L."/>
            <person name="Ma J."/>
        </authorList>
    </citation>
    <scope>NUCLEOTIDE SEQUENCE [LARGE SCALE GENOMIC DNA]</scope>
    <source>
        <strain evidence="3">CCUG 62945</strain>
    </source>
</reference>
<dbReference type="Pfam" id="PF05239">
    <property type="entry name" value="PRC"/>
    <property type="match status" value="1"/>
</dbReference>
<sequence>MNYTDRDVYGMYKDKSGTNAGPGPALMGANTLVDNNVYNQQDEDLGQIKEIMLDVASGRIAYAVLSFGGLLGMGTKFFAVPWSALELDPVNKRFVLNVNKDRLDKAPGFDKDNWPNMADATWEQSIHAYYGTEPGSYLNRN</sequence>
<gene>
    <name evidence="2" type="ORF">ACFQNF_15070</name>
</gene>
<protein>
    <submittedName>
        <fullName evidence="2">PRC-barrel domain-containing protein</fullName>
    </submittedName>
</protein>
<dbReference type="RefSeq" id="WP_380188750.1">
    <property type="nucleotide sequence ID" value="NZ_JBHTBQ010000033.1"/>
</dbReference>
<dbReference type="InterPro" id="IPR011033">
    <property type="entry name" value="PRC_barrel-like_sf"/>
</dbReference>
<dbReference type="EMBL" id="JBHTBQ010000033">
    <property type="protein sequence ID" value="MFC7421182.1"/>
    <property type="molecule type" value="Genomic_DNA"/>
</dbReference>
<dbReference type="Proteomes" id="UP001596473">
    <property type="component" value="Unassembled WGS sequence"/>
</dbReference>
<keyword evidence="3" id="KW-1185">Reference proteome</keyword>
<dbReference type="Gene3D" id="2.30.30.240">
    <property type="entry name" value="PRC-barrel domain"/>
    <property type="match status" value="1"/>
</dbReference>
<comment type="caution">
    <text evidence="2">The sequence shown here is derived from an EMBL/GenBank/DDBJ whole genome shotgun (WGS) entry which is preliminary data.</text>
</comment>
<name>A0ABW2QZU1_9NEIS</name>